<feature type="signal peptide" evidence="4">
    <location>
        <begin position="1"/>
        <end position="20"/>
    </location>
</feature>
<dbReference type="OMA" id="YANILEH"/>
<accession>J3N6G4</accession>
<keyword evidence="4" id="KW-0732">Signal</keyword>
<evidence type="ECO:0000256" key="2">
    <source>
        <dbReference type="ARBA" id="ARBA00022448"/>
    </source>
</evidence>
<reference evidence="5" key="1">
    <citation type="journal article" date="2013" name="Nat. Commun.">
        <title>Whole-genome sequencing of Oryza brachyantha reveals mechanisms underlying Oryza genome evolution.</title>
        <authorList>
            <person name="Chen J."/>
            <person name="Huang Q."/>
            <person name="Gao D."/>
            <person name="Wang J."/>
            <person name="Lang Y."/>
            <person name="Liu T."/>
            <person name="Li B."/>
            <person name="Bai Z."/>
            <person name="Luis Goicoechea J."/>
            <person name="Liang C."/>
            <person name="Chen C."/>
            <person name="Zhang W."/>
            <person name="Sun S."/>
            <person name="Liao Y."/>
            <person name="Zhang X."/>
            <person name="Yang L."/>
            <person name="Song C."/>
            <person name="Wang M."/>
            <person name="Shi J."/>
            <person name="Liu G."/>
            <person name="Liu J."/>
            <person name="Zhou H."/>
            <person name="Zhou W."/>
            <person name="Yu Q."/>
            <person name="An N."/>
            <person name="Chen Y."/>
            <person name="Cai Q."/>
            <person name="Wang B."/>
            <person name="Liu B."/>
            <person name="Min J."/>
            <person name="Huang Y."/>
            <person name="Wu H."/>
            <person name="Li Z."/>
            <person name="Zhang Y."/>
            <person name="Yin Y."/>
            <person name="Song W."/>
            <person name="Jiang J."/>
            <person name="Jackson S.A."/>
            <person name="Wing R.A."/>
            <person name="Wang J."/>
            <person name="Chen M."/>
        </authorList>
    </citation>
    <scope>NUCLEOTIDE SEQUENCE [LARGE SCALE GENOMIC DNA]</scope>
    <source>
        <strain evidence="5">cv. IRGC 101232</strain>
    </source>
</reference>
<dbReference type="PANTHER" id="PTHR21292">
    <property type="entry name" value="EXOCYST COMPLEX COMPONENT SEC6-RELATED"/>
    <property type="match status" value="1"/>
</dbReference>
<proteinExistence type="inferred from homology"/>
<dbReference type="EnsemblPlants" id="OB11G14000.1">
    <property type="protein sequence ID" value="OB11G14000.1"/>
    <property type="gene ID" value="OB11G14000"/>
</dbReference>
<dbReference type="Proteomes" id="UP000006038">
    <property type="component" value="Chromosome 11"/>
</dbReference>
<name>J3N6G4_ORYBR</name>
<evidence type="ECO:0000256" key="1">
    <source>
        <dbReference type="ARBA" id="ARBA00009447"/>
    </source>
</evidence>
<dbReference type="InterPro" id="IPR010326">
    <property type="entry name" value="EXOC3/Sec6"/>
</dbReference>
<keyword evidence="3" id="KW-0268">Exocytosis</keyword>
<evidence type="ECO:0000313" key="5">
    <source>
        <dbReference type="EnsemblPlants" id="OB11G14000.1"/>
    </source>
</evidence>
<organism evidence="5">
    <name type="scientific">Oryza brachyantha</name>
    <name type="common">malo sina</name>
    <dbReference type="NCBI Taxonomy" id="4533"/>
    <lineage>
        <taxon>Eukaryota</taxon>
        <taxon>Viridiplantae</taxon>
        <taxon>Streptophyta</taxon>
        <taxon>Embryophyta</taxon>
        <taxon>Tracheophyta</taxon>
        <taxon>Spermatophyta</taxon>
        <taxon>Magnoliopsida</taxon>
        <taxon>Liliopsida</taxon>
        <taxon>Poales</taxon>
        <taxon>Poaceae</taxon>
        <taxon>BOP clade</taxon>
        <taxon>Oryzoideae</taxon>
        <taxon>Oryzeae</taxon>
        <taxon>Oryzinae</taxon>
        <taxon>Oryza</taxon>
    </lineage>
</organism>
<keyword evidence="2" id="KW-0813">Transport</keyword>
<dbReference type="PANTHER" id="PTHR21292:SF1">
    <property type="entry name" value="EXOCYST COMPLEX COMPONENT 3"/>
    <property type="match status" value="1"/>
</dbReference>
<evidence type="ECO:0000256" key="4">
    <source>
        <dbReference type="SAM" id="SignalP"/>
    </source>
</evidence>
<dbReference type="GO" id="GO:0000145">
    <property type="term" value="C:exocyst"/>
    <property type="evidence" value="ECO:0007669"/>
    <property type="project" value="InterPro"/>
</dbReference>
<dbReference type="GO" id="GO:0000149">
    <property type="term" value="F:SNARE binding"/>
    <property type="evidence" value="ECO:0007669"/>
    <property type="project" value="TreeGrafter"/>
</dbReference>
<dbReference type="GO" id="GO:0006887">
    <property type="term" value="P:exocytosis"/>
    <property type="evidence" value="ECO:0007669"/>
    <property type="project" value="UniProtKB-KW"/>
</dbReference>
<evidence type="ECO:0000313" key="6">
    <source>
        <dbReference type="Proteomes" id="UP000006038"/>
    </source>
</evidence>
<reference evidence="5" key="2">
    <citation type="submission" date="2013-04" db="UniProtKB">
        <authorList>
            <consortium name="EnsemblPlants"/>
        </authorList>
    </citation>
    <scope>IDENTIFICATION</scope>
</reference>
<dbReference type="Gene3D" id="1.10.357.70">
    <property type="entry name" value="Exocyst complex component Sec6, C-terminal domain"/>
    <property type="match status" value="1"/>
</dbReference>
<dbReference type="HOGENOM" id="CLU_056838_0_0_1"/>
<dbReference type="Pfam" id="PF06046">
    <property type="entry name" value="Sec6"/>
    <property type="match status" value="1"/>
</dbReference>
<dbReference type="GO" id="GO:0051601">
    <property type="term" value="P:exocyst localization"/>
    <property type="evidence" value="ECO:0007669"/>
    <property type="project" value="TreeGrafter"/>
</dbReference>
<keyword evidence="6" id="KW-1185">Reference proteome</keyword>
<dbReference type="eggNOG" id="KOG2286">
    <property type="taxonomic scope" value="Eukaryota"/>
</dbReference>
<dbReference type="Gramene" id="OB11G14000.1">
    <property type="protein sequence ID" value="OB11G14000.1"/>
    <property type="gene ID" value="OB11G14000"/>
</dbReference>
<sequence length="405" mass="45512">MAAAAALLLLLRQLSTRGMAADRSYRAGCGGAGDGMRTGLGMEGGQQRGCIVKYQENLIGLGAEDSLAQFCSEIGTMDSPTNIYAECMQAKVKEWYSNNWEAGKTQPPKSTEDGKLYTPAIVDLFRILTEQVMLDFQEAERQILKEPASDVGLESLCAMINNNLHCYELSSELNSSILEALPQNYAEQVNFEDTCKGFLEVLKETVLQTVTVIFEDPGVKDLLVKLYQNDWLDGMVTEYLAATFADYFNDVKQYIEESSFQRFVEACLERTIVVYVDHLLTQNNHITSGTIERMRIDEEVLMDFFTEHINWTEVKNRVRVLADLRELASAESLDGFTVIYANILEHQPDCLPKVVEKIVGMREGIPSNETIEVVQECKEIYEKSLVDGKPKNSCFVFGKLKCLTD</sequence>
<dbReference type="STRING" id="4533.J3N6G4"/>
<dbReference type="InterPro" id="IPR042532">
    <property type="entry name" value="EXOC3/Sec6_C"/>
</dbReference>
<feature type="chain" id="PRO_5003774437" evidence="4">
    <location>
        <begin position="21"/>
        <end position="405"/>
    </location>
</feature>
<dbReference type="Gene3D" id="1.10.357.50">
    <property type="match status" value="1"/>
</dbReference>
<dbReference type="AlphaFoldDB" id="J3N6G4"/>
<comment type="similarity">
    <text evidence="1">Belongs to the SEC6 family.</text>
</comment>
<evidence type="ECO:0000256" key="3">
    <source>
        <dbReference type="ARBA" id="ARBA00022483"/>
    </source>
</evidence>
<protein>
    <submittedName>
        <fullName evidence="5">Uncharacterized protein</fullName>
    </submittedName>
</protein>